<proteinExistence type="predicted"/>
<gene>
    <name evidence="1" type="ORF">DL546_002265</name>
</gene>
<accession>A0A420Y159</accession>
<sequence>MHETAGRVQLIPQSGPCCLRVLHTAPNRNFLQTFPLGLALSRSWPSPICFAWSSFFPAPFLFARKTGAEYTNDRRMVLSLRIQAGHNVSKCQTEQQSISLRRASQLIPARPVQGVGSRSVAAPCYLNAALIRERLPAAMDSSGPFVGSAPLLGPAEIPEISGNDSLSDSWSEIVGQ</sequence>
<protein>
    <submittedName>
        <fullName evidence="1">Uncharacterized protein</fullName>
    </submittedName>
</protein>
<organism evidence="1 2">
    <name type="scientific">Coniochaeta pulveracea</name>
    <dbReference type="NCBI Taxonomy" id="177199"/>
    <lineage>
        <taxon>Eukaryota</taxon>
        <taxon>Fungi</taxon>
        <taxon>Dikarya</taxon>
        <taxon>Ascomycota</taxon>
        <taxon>Pezizomycotina</taxon>
        <taxon>Sordariomycetes</taxon>
        <taxon>Sordariomycetidae</taxon>
        <taxon>Coniochaetales</taxon>
        <taxon>Coniochaetaceae</taxon>
        <taxon>Coniochaeta</taxon>
    </lineage>
</organism>
<comment type="caution">
    <text evidence="1">The sequence shown here is derived from an EMBL/GenBank/DDBJ whole genome shotgun (WGS) entry which is preliminary data.</text>
</comment>
<dbReference type="EMBL" id="QVQW01000073">
    <property type="protein sequence ID" value="RKU41500.1"/>
    <property type="molecule type" value="Genomic_DNA"/>
</dbReference>
<evidence type="ECO:0000313" key="2">
    <source>
        <dbReference type="Proteomes" id="UP000275385"/>
    </source>
</evidence>
<dbReference type="AlphaFoldDB" id="A0A420Y159"/>
<dbReference type="Proteomes" id="UP000275385">
    <property type="component" value="Unassembled WGS sequence"/>
</dbReference>
<evidence type="ECO:0000313" key="1">
    <source>
        <dbReference type="EMBL" id="RKU41500.1"/>
    </source>
</evidence>
<name>A0A420Y159_9PEZI</name>
<reference evidence="1 2" key="1">
    <citation type="submission" date="2018-08" db="EMBL/GenBank/DDBJ databases">
        <title>Draft genome of the lignicolous fungus Coniochaeta pulveracea.</title>
        <authorList>
            <person name="Borstlap C.J."/>
            <person name="De Witt R.N."/>
            <person name="Botha A."/>
            <person name="Volschenk H."/>
        </authorList>
    </citation>
    <scope>NUCLEOTIDE SEQUENCE [LARGE SCALE GENOMIC DNA]</scope>
    <source>
        <strain evidence="1 2">CAB683</strain>
    </source>
</reference>
<keyword evidence="2" id="KW-1185">Reference proteome</keyword>